<dbReference type="GO" id="GO:0005886">
    <property type="term" value="C:plasma membrane"/>
    <property type="evidence" value="ECO:0007669"/>
    <property type="project" value="UniProtKB-SubCell"/>
</dbReference>
<organism evidence="10 11">
    <name type="scientific">Candidatus Magasanikbacteria bacterium RIFCSPLOWO2_01_FULL_40_15</name>
    <dbReference type="NCBI Taxonomy" id="1798686"/>
    <lineage>
        <taxon>Bacteria</taxon>
        <taxon>Candidatus Magasanikiibacteriota</taxon>
    </lineage>
</organism>
<comment type="similarity">
    <text evidence="2 9">Belongs to the SecG family.</text>
</comment>
<dbReference type="NCBIfam" id="TIGR00810">
    <property type="entry name" value="secG"/>
    <property type="match status" value="1"/>
</dbReference>
<keyword evidence="4 9" id="KW-0812">Transmembrane</keyword>
<evidence type="ECO:0000256" key="7">
    <source>
        <dbReference type="ARBA" id="ARBA00023010"/>
    </source>
</evidence>
<keyword evidence="3 9" id="KW-0813">Transport</keyword>
<evidence type="ECO:0000313" key="10">
    <source>
        <dbReference type="EMBL" id="OGH78726.1"/>
    </source>
</evidence>
<comment type="function">
    <text evidence="9">Involved in protein export. Participates in an early event of protein translocation.</text>
</comment>
<dbReference type="EMBL" id="MFQH01000003">
    <property type="protein sequence ID" value="OGH78726.1"/>
    <property type="molecule type" value="Genomic_DNA"/>
</dbReference>
<dbReference type="InterPro" id="IPR004692">
    <property type="entry name" value="SecG"/>
</dbReference>
<accession>A0A1F6N402</accession>
<gene>
    <name evidence="10" type="ORF">A2983_04485</name>
</gene>
<comment type="caution">
    <text evidence="10">The sequence shown here is derived from an EMBL/GenBank/DDBJ whole genome shotgun (WGS) entry which is preliminary data.</text>
</comment>
<feature type="transmembrane region" description="Helical" evidence="9">
    <location>
        <begin position="50"/>
        <end position="71"/>
    </location>
</feature>
<proteinExistence type="inferred from homology"/>
<comment type="subcellular location">
    <subcellularLocation>
        <location evidence="9">Cell membrane</location>
        <topology evidence="9">Multi-pass membrane protein</topology>
    </subcellularLocation>
    <subcellularLocation>
        <location evidence="1">Membrane</location>
        <topology evidence="1">Multi-pass membrane protein</topology>
    </subcellularLocation>
</comment>
<dbReference type="GO" id="GO:0015450">
    <property type="term" value="F:protein-transporting ATPase activity"/>
    <property type="evidence" value="ECO:0007669"/>
    <property type="project" value="UniProtKB-UniRule"/>
</dbReference>
<reference evidence="10 11" key="1">
    <citation type="journal article" date="2016" name="Nat. Commun.">
        <title>Thousands of microbial genomes shed light on interconnected biogeochemical processes in an aquifer system.</title>
        <authorList>
            <person name="Anantharaman K."/>
            <person name="Brown C.T."/>
            <person name="Hug L.A."/>
            <person name="Sharon I."/>
            <person name="Castelle C.J."/>
            <person name="Probst A.J."/>
            <person name="Thomas B.C."/>
            <person name="Singh A."/>
            <person name="Wilkins M.J."/>
            <person name="Karaoz U."/>
            <person name="Brodie E.L."/>
            <person name="Williams K.H."/>
            <person name="Hubbard S.S."/>
            <person name="Banfield J.F."/>
        </authorList>
    </citation>
    <scope>NUCLEOTIDE SEQUENCE [LARGE SCALE GENOMIC DNA]</scope>
</reference>
<dbReference type="Pfam" id="PF03840">
    <property type="entry name" value="SecG"/>
    <property type="match status" value="1"/>
</dbReference>
<evidence type="ECO:0000256" key="8">
    <source>
        <dbReference type="ARBA" id="ARBA00023136"/>
    </source>
</evidence>
<evidence type="ECO:0000256" key="5">
    <source>
        <dbReference type="ARBA" id="ARBA00022927"/>
    </source>
</evidence>
<keyword evidence="6 9" id="KW-1133">Transmembrane helix</keyword>
<sequence>MKFTLSIIQLVFSVLLIVVILLQQKGAGLGAAFGGTGAMHTTRRGVDKVLFNATIGIATGFLLISLASILAK</sequence>
<name>A0A1F6N402_9BACT</name>
<evidence type="ECO:0000256" key="2">
    <source>
        <dbReference type="ARBA" id="ARBA00008445"/>
    </source>
</evidence>
<protein>
    <recommendedName>
        <fullName evidence="9">Protein-export membrane protein SecG</fullName>
    </recommendedName>
</protein>
<keyword evidence="9" id="KW-1003">Cell membrane</keyword>
<keyword evidence="5 9" id="KW-0653">Protein transport</keyword>
<evidence type="ECO:0000256" key="4">
    <source>
        <dbReference type="ARBA" id="ARBA00022692"/>
    </source>
</evidence>
<evidence type="ECO:0000256" key="1">
    <source>
        <dbReference type="ARBA" id="ARBA00004141"/>
    </source>
</evidence>
<keyword evidence="8 9" id="KW-0472">Membrane</keyword>
<evidence type="ECO:0000256" key="6">
    <source>
        <dbReference type="ARBA" id="ARBA00022989"/>
    </source>
</evidence>
<comment type="caution">
    <text evidence="9">Lacks conserved residue(s) required for the propagation of feature annotation.</text>
</comment>
<dbReference type="AlphaFoldDB" id="A0A1F6N402"/>
<evidence type="ECO:0000256" key="3">
    <source>
        <dbReference type="ARBA" id="ARBA00022448"/>
    </source>
</evidence>
<dbReference type="GO" id="GO:0009306">
    <property type="term" value="P:protein secretion"/>
    <property type="evidence" value="ECO:0007669"/>
    <property type="project" value="UniProtKB-UniRule"/>
</dbReference>
<evidence type="ECO:0000313" key="11">
    <source>
        <dbReference type="Proteomes" id="UP000177040"/>
    </source>
</evidence>
<keyword evidence="7 9" id="KW-0811">Translocation</keyword>
<dbReference type="Proteomes" id="UP000177040">
    <property type="component" value="Unassembled WGS sequence"/>
</dbReference>
<evidence type="ECO:0000256" key="9">
    <source>
        <dbReference type="RuleBase" id="RU365087"/>
    </source>
</evidence>